<dbReference type="AlphaFoldDB" id="A0A7R9CP90"/>
<name>A0A7R9CP90_TIMPO</name>
<evidence type="ECO:0000313" key="2">
    <source>
        <dbReference type="EMBL" id="CAD7399522.1"/>
    </source>
</evidence>
<evidence type="ECO:0000256" key="1">
    <source>
        <dbReference type="SAM" id="MobiDB-lite"/>
    </source>
</evidence>
<gene>
    <name evidence="2" type="ORF">TPSB3V08_LOCUS2179</name>
</gene>
<feature type="region of interest" description="Disordered" evidence="1">
    <location>
        <begin position="40"/>
        <end position="62"/>
    </location>
</feature>
<proteinExistence type="predicted"/>
<dbReference type="EMBL" id="OD000845">
    <property type="protein sequence ID" value="CAD7399522.1"/>
    <property type="molecule type" value="Genomic_DNA"/>
</dbReference>
<sequence length="146" mass="16360">MGWWGQRGAFNSNTSLSLQPLLRHSGIPVVELEEVNPHLRGGRVENHLGKTTPSSPDQDSNLDLPVLSGRAQHDSRTFNLEVDVFGTPPPPGSTWAVSYNLPSRTLEGVLGRIEHCYMAYLNIMFGILQHVPRKLYWRGFYPHVTA</sequence>
<reference evidence="2" key="1">
    <citation type="submission" date="2020-11" db="EMBL/GenBank/DDBJ databases">
        <authorList>
            <person name="Tran Van P."/>
        </authorList>
    </citation>
    <scope>NUCLEOTIDE SEQUENCE</scope>
</reference>
<accession>A0A7R9CP90</accession>
<organism evidence="2">
    <name type="scientific">Timema poppense</name>
    <name type="common">Walking stick</name>
    <dbReference type="NCBI Taxonomy" id="170557"/>
    <lineage>
        <taxon>Eukaryota</taxon>
        <taxon>Metazoa</taxon>
        <taxon>Ecdysozoa</taxon>
        <taxon>Arthropoda</taxon>
        <taxon>Hexapoda</taxon>
        <taxon>Insecta</taxon>
        <taxon>Pterygota</taxon>
        <taxon>Neoptera</taxon>
        <taxon>Polyneoptera</taxon>
        <taxon>Phasmatodea</taxon>
        <taxon>Timematodea</taxon>
        <taxon>Timematoidea</taxon>
        <taxon>Timematidae</taxon>
        <taxon>Timema</taxon>
    </lineage>
</organism>
<feature type="compositionally biased region" description="Polar residues" evidence="1">
    <location>
        <begin position="49"/>
        <end position="61"/>
    </location>
</feature>
<protein>
    <submittedName>
        <fullName evidence="2">Uncharacterized protein</fullName>
    </submittedName>
</protein>